<dbReference type="InterPro" id="IPR004358">
    <property type="entry name" value="Sig_transdc_His_kin-like_C"/>
</dbReference>
<dbReference type="SMART" id="SM00091">
    <property type="entry name" value="PAS"/>
    <property type="match status" value="1"/>
</dbReference>
<dbReference type="InterPro" id="IPR003594">
    <property type="entry name" value="HATPase_dom"/>
</dbReference>
<evidence type="ECO:0000256" key="9">
    <source>
        <dbReference type="PROSITE-ProRule" id="PRU00169"/>
    </source>
</evidence>
<feature type="transmembrane region" description="Helical" evidence="11">
    <location>
        <begin position="116"/>
        <end position="142"/>
    </location>
</feature>
<dbReference type="InterPro" id="IPR013656">
    <property type="entry name" value="PAS_4"/>
</dbReference>
<feature type="transmembrane region" description="Helical" evidence="11">
    <location>
        <begin position="7"/>
        <end position="30"/>
    </location>
</feature>
<dbReference type="Pfam" id="PF05231">
    <property type="entry name" value="MASE1"/>
    <property type="match status" value="1"/>
</dbReference>
<reference evidence="17" key="1">
    <citation type="journal article" date="2019" name="Int. J. Syst. Evol. Microbiol.">
        <title>The Global Catalogue of Microorganisms (GCM) 10K type strain sequencing project: providing services to taxonomists for standard genome sequencing and annotation.</title>
        <authorList>
            <consortium name="The Broad Institute Genomics Platform"/>
            <consortium name="The Broad Institute Genome Sequencing Center for Infectious Disease"/>
            <person name="Wu L."/>
            <person name="Ma J."/>
        </authorList>
    </citation>
    <scope>NUCLEOTIDE SEQUENCE [LARGE SCALE GENOMIC DNA]</scope>
    <source>
        <strain evidence="17">KCTC 42964</strain>
    </source>
</reference>
<dbReference type="Pfam" id="PF02518">
    <property type="entry name" value="HATPase_c"/>
    <property type="match status" value="1"/>
</dbReference>
<keyword evidence="7 11" id="KW-1133">Transmembrane helix</keyword>
<dbReference type="SUPFAM" id="SSF52172">
    <property type="entry name" value="CheY-like"/>
    <property type="match status" value="1"/>
</dbReference>
<dbReference type="InterPro" id="IPR035965">
    <property type="entry name" value="PAS-like_dom_sf"/>
</dbReference>
<dbReference type="InterPro" id="IPR005467">
    <property type="entry name" value="His_kinase_dom"/>
</dbReference>
<feature type="region of interest" description="Disordered" evidence="10">
    <location>
        <begin position="670"/>
        <end position="689"/>
    </location>
</feature>
<accession>A0ABV7L381</accession>
<gene>
    <name evidence="16" type="ORF">ACFOGJ_17550</name>
</gene>
<evidence type="ECO:0000259" key="15">
    <source>
        <dbReference type="PROSITE" id="PS50113"/>
    </source>
</evidence>
<keyword evidence="8 11" id="KW-0472">Membrane</keyword>
<dbReference type="Pfam" id="PF08448">
    <property type="entry name" value="PAS_4"/>
    <property type="match status" value="1"/>
</dbReference>
<dbReference type="NCBIfam" id="TIGR00229">
    <property type="entry name" value="sensory_box"/>
    <property type="match status" value="1"/>
</dbReference>
<dbReference type="InterPro" id="IPR007895">
    <property type="entry name" value="MASE1"/>
</dbReference>
<dbReference type="CDD" id="cd00130">
    <property type="entry name" value="PAS"/>
    <property type="match status" value="1"/>
</dbReference>
<evidence type="ECO:0000256" key="8">
    <source>
        <dbReference type="ARBA" id="ARBA00023136"/>
    </source>
</evidence>
<organism evidence="16 17">
    <name type="scientific">Marinibaculum pumilum</name>
    <dbReference type="NCBI Taxonomy" id="1766165"/>
    <lineage>
        <taxon>Bacteria</taxon>
        <taxon>Pseudomonadati</taxon>
        <taxon>Pseudomonadota</taxon>
        <taxon>Alphaproteobacteria</taxon>
        <taxon>Rhodospirillales</taxon>
        <taxon>Rhodospirillaceae</taxon>
        <taxon>Marinibaculum</taxon>
    </lineage>
</organism>
<dbReference type="EMBL" id="JBHRTR010000031">
    <property type="protein sequence ID" value="MFC3229055.1"/>
    <property type="molecule type" value="Genomic_DNA"/>
</dbReference>
<dbReference type="PROSITE" id="PS50112">
    <property type="entry name" value="PAS"/>
    <property type="match status" value="1"/>
</dbReference>
<dbReference type="Gene3D" id="3.30.450.20">
    <property type="entry name" value="PAS domain"/>
    <property type="match status" value="1"/>
</dbReference>
<sequence length="825" mass="88108">MPLSLRLPLQLAVFGTAYFLGAMAYVALYWRTGDLPPVWPPAGLYLAALLLVRPVRWPWWIAAAAPAGLAAFLIGGYGLSTAIGMFAADTVAAATGAWLAQQACGRPFRLAGLRDFAVLIGAGAILAPMPSALIGALVLAIGEGLPFQVTVVNWWSGDFTAVVLVSPLILLWVSGEKVWPRHWRPAAMGAARTAELLALILATLAVPAAILTWLDWSFSFLAMPVLLWAAIRFGPLEAALCNLLLAAVAITQTMSGLGVGSADSGAVAERLHYLQAFLSFMAIGASLTVALALRDWREADRARALGEARWTAMLDHAPVAIAVLDTDGRVISTNRRYVEWYRPDGGEVTGTRAADYFPAEVAERIARNLRRVVHDRQPFASEHDLPQTEGGPRRIEVLRFPMTDDAGRVVAIGVFVTDVTATRRAQEQLVQAQKMEAVGQLTGGVAHDFNNLLAVIIGNLELVQEQLPPDSAMARHVVAAFRAAERGEALTRSLLAFSRRQALRPQLVDLNEVVRGMLPLLSRTLGSQVQIEMVTAAGLWRSEVDPAQVESALLNLAINARDAMPGGGRLTIETANVRLDQGYAGSLAEAVAPGQYAMIAVSDTGEGMPEEVRARVFEPFFTTKEAGRGTGLGMSMVQGFVRQSGGHVAIYSEPGHGTTVKVYLPRSHRQEPAPGRVAEDPATSVDDGSSTARRHVLVVEDDPDVRQLAIEILEAEGHRVIAAGDGAAALALAAVEARIDLLLSDVILEGGMSGPDVAAALQAERPDLKVLYMSGYTANGVVHHGRLDPGVELLEKPFRRDQLRRFVRDALAGDAAAGQDSAAPG</sequence>
<dbReference type="PROSITE" id="PS50109">
    <property type="entry name" value="HIS_KIN"/>
    <property type="match status" value="1"/>
</dbReference>
<evidence type="ECO:0000256" key="11">
    <source>
        <dbReference type="SAM" id="Phobius"/>
    </source>
</evidence>
<protein>
    <recommendedName>
        <fullName evidence="3">histidine kinase</fullName>
        <ecNumber evidence="3">2.7.13.3</ecNumber>
    </recommendedName>
</protein>
<dbReference type="Gene3D" id="1.10.287.130">
    <property type="match status" value="1"/>
</dbReference>
<dbReference type="EC" id="2.7.13.3" evidence="3"/>
<evidence type="ECO:0000256" key="7">
    <source>
        <dbReference type="ARBA" id="ARBA00022989"/>
    </source>
</evidence>
<feature type="transmembrane region" description="Helical" evidence="11">
    <location>
        <begin position="154"/>
        <end position="173"/>
    </location>
</feature>
<dbReference type="SMART" id="SM00387">
    <property type="entry name" value="HATPase_c"/>
    <property type="match status" value="1"/>
</dbReference>
<feature type="domain" description="PAC" evidence="15">
    <location>
        <begin position="379"/>
        <end position="431"/>
    </location>
</feature>
<evidence type="ECO:0000313" key="16">
    <source>
        <dbReference type="EMBL" id="MFC3229055.1"/>
    </source>
</evidence>
<dbReference type="SUPFAM" id="SSF55874">
    <property type="entry name" value="ATPase domain of HSP90 chaperone/DNA topoisomerase II/histidine kinase"/>
    <property type="match status" value="1"/>
</dbReference>
<evidence type="ECO:0000256" key="4">
    <source>
        <dbReference type="ARBA" id="ARBA00022475"/>
    </source>
</evidence>
<feature type="transmembrane region" description="Helical" evidence="11">
    <location>
        <begin position="272"/>
        <end position="293"/>
    </location>
</feature>
<dbReference type="InterPro" id="IPR003661">
    <property type="entry name" value="HisK_dim/P_dom"/>
</dbReference>
<feature type="domain" description="Response regulatory" evidence="13">
    <location>
        <begin position="695"/>
        <end position="811"/>
    </location>
</feature>
<evidence type="ECO:0000256" key="6">
    <source>
        <dbReference type="ARBA" id="ARBA00022692"/>
    </source>
</evidence>
<dbReference type="InterPro" id="IPR000014">
    <property type="entry name" value="PAS"/>
</dbReference>
<dbReference type="RefSeq" id="WP_379902881.1">
    <property type="nucleotide sequence ID" value="NZ_JBHRTR010000031.1"/>
</dbReference>
<keyword evidence="6 11" id="KW-0812">Transmembrane</keyword>
<evidence type="ECO:0000259" key="12">
    <source>
        <dbReference type="PROSITE" id="PS50109"/>
    </source>
</evidence>
<dbReference type="InterPro" id="IPR000700">
    <property type="entry name" value="PAS-assoc_C"/>
</dbReference>
<dbReference type="CDD" id="cd00082">
    <property type="entry name" value="HisKA"/>
    <property type="match status" value="1"/>
</dbReference>
<comment type="subcellular location">
    <subcellularLocation>
        <location evidence="2">Cell membrane</location>
        <topology evidence="2">Multi-pass membrane protein</topology>
    </subcellularLocation>
</comment>
<evidence type="ECO:0000256" key="2">
    <source>
        <dbReference type="ARBA" id="ARBA00004651"/>
    </source>
</evidence>
<dbReference type="SUPFAM" id="SSF55785">
    <property type="entry name" value="PYP-like sensor domain (PAS domain)"/>
    <property type="match status" value="1"/>
</dbReference>
<dbReference type="SUPFAM" id="SSF47384">
    <property type="entry name" value="Homodimeric domain of signal transducing histidine kinase"/>
    <property type="match status" value="1"/>
</dbReference>
<dbReference type="PANTHER" id="PTHR43065">
    <property type="entry name" value="SENSOR HISTIDINE KINASE"/>
    <property type="match status" value="1"/>
</dbReference>
<dbReference type="PRINTS" id="PR00344">
    <property type="entry name" value="BCTRLSENSOR"/>
</dbReference>
<dbReference type="SMART" id="SM00388">
    <property type="entry name" value="HisKA"/>
    <property type="match status" value="1"/>
</dbReference>
<dbReference type="Pfam" id="PF00512">
    <property type="entry name" value="HisKA"/>
    <property type="match status" value="1"/>
</dbReference>
<dbReference type="Proteomes" id="UP001595528">
    <property type="component" value="Unassembled WGS sequence"/>
</dbReference>
<dbReference type="InterPro" id="IPR036890">
    <property type="entry name" value="HATPase_C_sf"/>
</dbReference>
<evidence type="ECO:0000256" key="3">
    <source>
        <dbReference type="ARBA" id="ARBA00012438"/>
    </source>
</evidence>
<dbReference type="InterPro" id="IPR036097">
    <property type="entry name" value="HisK_dim/P_sf"/>
</dbReference>
<proteinExistence type="predicted"/>
<dbReference type="PANTHER" id="PTHR43065:SF49">
    <property type="entry name" value="HISTIDINE KINASE"/>
    <property type="match status" value="1"/>
</dbReference>
<feature type="transmembrane region" description="Helical" evidence="11">
    <location>
        <begin position="194"/>
        <end position="210"/>
    </location>
</feature>
<evidence type="ECO:0000256" key="1">
    <source>
        <dbReference type="ARBA" id="ARBA00000085"/>
    </source>
</evidence>
<feature type="domain" description="Histidine kinase" evidence="12">
    <location>
        <begin position="444"/>
        <end position="668"/>
    </location>
</feature>
<dbReference type="Pfam" id="PF00072">
    <property type="entry name" value="Response_reg"/>
    <property type="match status" value="1"/>
</dbReference>
<feature type="modified residue" description="4-aspartylphosphate" evidence="9">
    <location>
        <position position="745"/>
    </location>
</feature>
<keyword evidence="17" id="KW-1185">Reference proteome</keyword>
<comment type="catalytic activity">
    <reaction evidence="1">
        <text>ATP + protein L-histidine = ADP + protein N-phospho-L-histidine.</text>
        <dbReference type="EC" id="2.7.13.3"/>
    </reaction>
</comment>
<dbReference type="Gene3D" id="3.40.50.2300">
    <property type="match status" value="1"/>
</dbReference>
<keyword evidence="5 9" id="KW-0597">Phosphoprotein</keyword>
<dbReference type="PROSITE" id="PS50110">
    <property type="entry name" value="RESPONSE_REGULATORY"/>
    <property type="match status" value="1"/>
</dbReference>
<dbReference type="InterPro" id="IPR011006">
    <property type="entry name" value="CheY-like_superfamily"/>
</dbReference>
<evidence type="ECO:0000259" key="14">
    <source>
        <dbReference type="PROSITE" id="PS50112"/>
    </source>
</evidence>
<feature type="domain" description="PAS" evidence="14">
    <location>
        <begin position="306"/>
        <end position="376"/>
    </location>
</feature>
<dbReference type="Gene3D" id="3.30.565.10">
    <property type="entry name" value="Histidine kinase-like ATPase, C-terminal domain"/>
    <property type="match status" value="1"/>
</dbReference>
<name>A0ABV7L381_9PROT</name>
<evidence type="ECO:0000256" key="10">
    <source>
        <dbReference type="SAM" id="MobiDB-lite"/>
    </source>
</evidence>
<keyword evidence="4" id="KW-1003">Cell membrane</keyword>
<evidence type="ECO:0000256" key="5">
    <source>
        <dbReference type="ARBA" id="ARBA00022553"/>
    </source>
</evidence>
<evidence type="ECO:0000259" key="13">
    <source>
        <dbReference type="PROSITE" id="PS50110"/>
    </source>
</evidence>
<feature type="transmembrane region" description="Helical" evidence="11">
    <location>
        <begin position="59"/>
        <end position="77"/>
    </location>
</feature>
<dbReference type="SMART" id="SM00448">
    <property type="entry name" value="REC"/>
    <property type="match status" value="1"/>
</dbReference>
<dbReference type="InterPro" id="IPR001789">
    <property type="entry name" value="Sig_transdc_resp-reg_receiver"/>
</dbReference>
<evidence type="ECO:0000313" key="17">
    <source>
        <dbReference type="Proteomes" id="UP001595528"/>
    </source>
</evidence>
<dbReference type="PROSITE" id="PS50113">
    <property type="entry name" value="PAC"/>
    <property type="match status" value="1"/>
</dbReference>
<comment type="caution">
    <text evidence="16">The sequence shown here is derived from an EMBL/GenBank/DDBJ whole genome shotgun (WGS) entry which is preliminary data.</text>
</comment>